<accession>A0AAD7YAR4</accession>
<feature type="compositionally biased region" description="Basic and acidic residues" evidence="1">
    <location>
        <begin position="98"/>
        <end position="112"/>
    </location>
</feature>
<keyword evidence="3" id="KW-1185">Reference proteome</keyword>
<evidence type="ECO:0000313" key="2">
    <source>
        <dbReference type="EMBL" id="KAJ8708392.1"/>
    </source>
</evidence>
<dbReference type="EMBL" id="JARGEI010000026">
    <property type="protein sequence ID" value="KAJ8708392.1"/>
    <property type="molecule type" value="Genomic_DNA"/>
</dbReference>
<protein>
    <submittedName>
        <fullName evidence="2">Uncharacterized protein</fullName>
    </submittedName>
</protein>
<reference evidence="2" key="1">
    <citation type="submission" date="2023-03" db="EMBL/GenBank/DDBJ databases">
        <title>Chromosome-level genomes of two armyworms, Mythimna separata and Mythimna loreyi, provide insights into the biosynthesis and reception of sex pheromones.</title>
        <authorList>
            <person name="Zhao H."/>
        </authorList>
    </citation>
    <scope>NUCLEOTIDE SEQUENCE</scope>
    <source>
        <strain evidence="2">BeijingLab</strain>
        <tissue evidence="2">Pupa</tissue>
    </source>
</reference>
<dbReference type="Proteomes" id="UP001231518">
    <property type="component" value="Chromosome 25"/>
</dbReference>
<proteinExistence type="predicted"/>
<feature type="region of interest" description="Disordered" evidence="1">
    <location>
        <begin position="153"/>
        <end position="195"/>
    </location>
</feature>
<evidence type="ECO:0000313" key="3">
    <source>
        <dbReference type="Proteomes" id="UP001231518"/>
    </source>
</evidence>
<organism evidence="2 3">
    <name type="scientific">Mythimna separata</name>
    <name type="common">Oriental armyworm</name>
    <name type="synonym">Pseudaletia separata</name>
    <dbReference type="NCBI Taxonomy" id="271217"/>
    <lineage>
        <taxon>Eukaryota</taxon>
        <taxon>Metazoa</taxon>
        <taxon>Ecdysozoa</taxon>
        <taxon>Arthropoda</taxon>
        <taxon>Hexapoda</taxon>
        <taxon>Insecta</taxon>
        <taxon>Pterygota</taxon>
        <taxon>Neoptera</taxon>
        <taxon>Endopterygota</taxon>
        <taxon>Lepidoptera</taxon>
        <taxon>Glossata</taxon>
        <taxon>Ditrysia</taxon>
        <taxon>Noctuoidea</taxon>
        <taxon>Noctuidae</taxon>
        <taxon>Noctuinae</taxon>
        <taxon>Hadenini</taxon>
        <taxon>Mythimna</taxon>
    </lineage>
</organism>
<sequence>MGKDGVSCLSCLYCCEDHFNIEEDTTNYMQYRIMSLEHGQRVTLKLKKGIVPHVFQCQKMEELQPPERKGAIKRKRQALVEEAVAGADLPKAGPSKASRSEADPRETIKSEVDSEEADSINTFNSEIDSHKTDLRETIKSEIDSDEIDLRETIKSEIGSDDGNPRETIKSEINSDATELRESIKSEADSDKADFRETIKSEVDSDDADPGETLKSAVYLEAGSRETIKSEIDSDETVSRETLKFEVDSDETNLTETIKSEVDIDDTGPSTASVPYSIDLELKVSGNKIDSAHSKTILLDKAVQVNLKVHYRSKGVNVNLCKCK</sequence>
<dbReference type="AlphaFoldDB" id="A0AAD7YAR4"/>
<gene>
    <name evidence="2" type="ORF">PYW07_010517</name>
</gene>
<comment type="caution">
    <text evidence="2">The sequence shown here is derived from an EMBL/GenBank/DDBJ whole genome shotgun (WGS) entry which is preliminary data.</text>
</comment>
<name>A0AAD7YAR4_MYTSE</name>
<feature type="region of interest" description="Disordered" evidence="1">
    <location>
        <begin position="83"/>
        <end position="128"/>
    </location>
</feature>
<evidence type="ECO:0000256" key="1">
    <source>
        <dbReference type="SAM" id="MobiDB-lite"/>
    </source>
</evidence>
<feature type="compositionally biased region" description="Basic and acidic residues" evidence="1">
    <location>
        <begin position="177"/>
        <end position="195"/>
    </location>
</feature>